<sequence>MWNDRYAGDDYLFGTEPADFLHRARPCIAPGQTALVIADGEGRNSVWLAGQGLKVAAFDSAPNAVAKARRLAEARGVAVEFQLCDLDDWDWSRRFDVVAGIFIQFVGPAGQPQLFERIDRALTPGGLLLLHGYAPRQVEYGTGGPPYRENMYTLDLLRRGFAGYEILRAEDFDADVDEGRGHSGRSALIDFIARKPL</sequence>
<dbReference type="RefSeq" id="WP_263721483.1">
    <property type="nucleotide sequence ID" value="NZ_JAOWLA010000007.1"/>
</dbReference>
<feature type="domain" description="Methyltransferase" evidence="1">
    <location>
        <begin position="36"/>
        <end position="126"/>
    </location>
</feature>
<dbReference type="GO" id="GO:0008168">
    <property type="term" value="F:methyltransferase activity"/>
    <property type="evidence" value="ECO:0007669"/>
    <property type="project" value="UniProtKB-KW"/>
</dbReference>
<evidence type="ECO:0000259" key="1">
    <source>
        <dbReference type="Pfam" id="PF13649"/>
    </source>
</evidence>
<dbReference type="CDD" id="cd02440">
    <property type="entry name" value="AdoMet_MTases"/>
    <property type="match status" value="1"/>
</dbReference>
<dbReference type="InterPro" id="IPR029063">
    <property type="entry name" value="SAM-dependent_MTases_sf"/>
</dbReference>
<protein>
    <submittedName>
        <fullName evidence="2">Class I SAM-dependent methyltransferase</fullName>
    </submittedName>
</protein>
<evidence type="ECO:0000313" key="3">
    <source>
        <dbReference type="Proteomes" id="UP001652503"/>
    </source>
</evidence>
<reference evidence="2 3" key="1">
    <citation type="submission" date="2022-10" db="EMBL/GenBank/DDBJ databases">
        <title>Defluviimonas sp. nov., isolated from ocean surface water.</title>
        <authorList>
            <person name="He W."/>
            <person name="Wang L."/>
            <person name="Zhang D.-F."/>
        </authorList>
    </citation>
    <scope>NUCLEOTIDE SEQUENCE [LARGE SCALE GENOMIC DNA]</scope>
    <source>
        <strain evidence="2 3">WL0075</strain>
    </source>
</reference>
<dbReference type="Pfam" id="PF13649">
    <property type="entry name" value="Methyltransf_25"/>
    <property type="match status" value="1"/>
</dbReference>
<keyword evidence="2" id="KW-0489">Methyltransferase</keyword>
<accession>A0ABT2Z1F1</accession>
<name>A0ABT2Z1F1_9RHOB</name>
<dbReference type="EMBL" id="JAOWLA010000007">
    <property type="protein sequence ID" value="MCV2864964.1"/>
    <property type="molecule type" value="Genomic_DNA"/>
</dbReference>
<proteinExistence type="predicted"/>
<organism evidence="2 3">
    <name type="scientific">Albidovulum sediminicola</name>
    <dbReference type="NCBI Taxonomy" id="2984331"/>
    <lineage>
        <taxon>Bacteria</taxon>
        <taxon>Pseudomonadati</taxon>
        <taxon>Pseudomonadota</taxon>
        <taxon>Alphaproteobacteria</taxon>
        <taxon>Rhodobacterales</taxon>
        <taxon>Paracoccaceae</taxon>
        <taxon>Albidovulum</taxon>
    </lineage>
</organism>
<dbReference type="GO" id="GO:0032259">
    <property type="term" value="P:methylation"/>
    <property type="evidence" value="ECO:0007669"/>
    <property type="project" value="UniProtKB-KW"/>
</dbReference>
<dbReference type="InterPro" id="IPR041698">
    <property type="entry name" value="Methyltransf_25"/>
</dbReference>
<dbReference type="Proteomes" id="UP001652503">
    <property type="component" value="Unassembled WGS sequence"/>
</dbReference>
<keyword evidence="2" id="KW-0808">Transferase</keyword>
<evidence type="ECO:0000313" key="2">
    <source>
        <dbReference type="EMBL" id="MCV2864964.1"/>
    </source>
</evidence>
<dbReference type="SUPFAM" id="SSF53335">
    <property type="entry name" value="S-adenosyl-L-methionine-dependent methyltransferases"/>
    <property type="match status" value="1"/>
</dbReference>
<keyword evidence="3" id="KW-1185">Reference proteome</keyword>
<dbReference type="Gene3D" id="3.40.50.150">
    <property type="entry name" value="Vaccinia Virus protein VP39"/>
    <property type="match status" value="1"/>
</dbReference>
<comment type="caution">
    <text evidence="2">The sequence shown here is derived from an EMBL/GenBank/DDBJ whole genome shotgun (WGS) entry which is preliminary data.</text>
</comment>
<gene>
    <name evidence="2" type="ORF">OE647_09465</name>
</gene>